<evidence type="ECO:0000313" key="2">
    <source>
        <dbReference type="EMBL" id="KUF16664.1"/>
    </source>
</evidence>
<dbReference type="Pfam" id="PF01370">
    <property type="entry name" value="Epimerase"/>
    <property type="match status" value="1"/>
</dbReference>
<name>A0A0W7X1E5_9ACTN</name>
<dbReference type="PANTHER" id="PTHR43245:SF13">
    <property type="entry name" value="UDP-D-APIOSE_UDP-D-XYLOSE SYNTHASE 2"/>
    <property type="match status" value="1"/>
</dbReference>
<gene>
    <name evidence="2" type="ORF">AT728_12295</name>
</gene>
<dbReference type="Proteomes" id="UP000054804">
    <property type="component" value="Unassembled WGS sequence"/>
</dbReference>
<keyword evidence="3" id="KW-1185">Reference proteome</keyword>
<dbReference type="RefSeq" id="WP_058849480.1">
    <property type="nucleotide sequence ID" value="NZ_LOCL01000038.1"/>
</dbReference>
<accession>A0A0W7X1E5</accession>
<reference evidence="2 3" key="1">
    <citation type="submission" date="2015-12" db="EMBL/GenBank/DDBJ databases">
        <title>Draft genome sequence of Streptomyces silvensis ATCC 53525, a producer of novel hormone antagonists.</title>
        <authorList>
            <person name="Johnston C.W."/>
            <person name="Li Y."/>
            <person name="Magarvey N.A."/>
        </authorList>
    </citation>
    <scope>NUCLEOTIDE SEQUENCE [LARGE SCALE GENOMIC DNA]</scope>
    <source>
        <strain evidence="2 3">ATCC 53525</strain>
    </source>
</reference>
<dbReference type="AlphaFoldDB" id="A0A0W7X1E5"/>
<protein>
    <submittedName>
        <fullName evidence="2">NarL family transcriptional regulator</fullName>
    </submittedName>
</protein>
<feature type="domain" description="NAD-dependent epimerase/dehydratase" evidence="1">
    <location>
        <begin position="3"/>
        <end position="225"/>
    </location>
</feature>
<organism evidence="2 3">
    <name type="scientific">Streptomyces silvensis</name>
    <dbReference type="NCBI Taxonomy" id="1765722"/>
    <lineage>
        <taxon>Bacteria</taxon>
        <taxon>Bacillati</taxon>
        <taxon>Actinomycetota</taxon>
        <taxon>Actinomycetes</taxon>
        <taxon>Kitasatosporales</taxon>
        <taxon>Streptomycetaceae</taxon>
        <taxon>Streptomyces</taxon>
    </lineage>
</organism>
<dbReference type="EMBL" id="LOCL01000038">
    <property type="protein sequence ID" value="KUF16664.1"/>
    <property type="molecule type" value="Genomic_DNA"/>
</dbReference>
<dbReference type="InterPro" id="IPR036291">
    <property type="entry name" value="NAD(P)-bd_dom_sf"/>
</dbReference>
<dbReference type="InterPro" id="IPR001509">
    <property type="entry name" value="Epimerase_deHydtase"/>
</dbReference>
<comment type="caution">
    <text evidence="2">The sequence shown here is derived from an EMBL/GenBank/DDBJ whole genome shotgun (WGS) entry which is preliminary data.</text>
</comment>
<dbReference type="PANTHER" id="PTHR43245">
    <property type="entry name" value="BIFUNCTIONAL POLYMYXIN RESISTANCE PROTEIN ARNA"/>
    <property type="match status" value="1"/>
</dbReference>
<dbReference type="OrthoDB" id="62093at2"/>
<sequence>MRILVLGSTGFLGGHITERLRALPGAQVLTGGRAPDSDVRCDLATDRPDALAEVLAGIAPDSVVNCAGVVGGSALTLAEVNARGPAALCAAVRAAAPGARLVHLGSAAEYGPCPGGERTPEEAPARPPAPYGATKLAGTLAVTASGLDAVVLRVTNPVGAGAPTAGLPGRLAAELRHATAQTPHGTVRVGDLSVHRDFVDVRDVARAVALAATAPGPLPPVLNVGSGRAIPVRDLAHGLVRTAGFRGRLEESLNGSGRSAAVPWQCADITAAARELRWHPEYTLAESLTALWGAAPGAPAPSPARQDA</sequence>
<dbReference type="SUPFAM" id="SSF51735">
    <property type="entry name" value="NAD(P)-binding Rossmann-fold domains"/>
    <property type="match status" value="1"/>
</dbReference>
<proteinExistence type="predicted"/>
<dbReference type="STRING" id="1765722.AT728_12295"/>
<dbReference type="InterPro" id="IPR050177">
    <property type="entry name" value="Lipid_A_modif_metabolic_enz"/>
</dbReference>
<evidence type="ECO:0000313" key="3">
    <source>
        <dbReference type="Proteomes" id="UP000054804"/>
    </source>
</evidence>
<dbReference type="Gene3D" id="3.40.50.720">
    <property type="entry name" value="NAD(P)-binding Rossmann-like Domain"/>
    <property type="match status" value="1"/>
</dbReference>
<evidence type="ECO:0000259" key="1">
    <source>
        <dbReference type="Pfam" id="PF01370"/>
    </source>
</evidence>